<dbReference type="SUPFAM" id="SSF49265">
    <property type="entry name" value="Fibronectin type III"/>
    <property type="match status" value="1"/>
</dbReference>
<dbReference type="Pfam" id="PF00041">
    <property type="entry name" value="fn3"/>
    <property type="match status" value="2"/>
</dbReference>
<feature type="signal peptide" evidence="3">
    <location>
        <begin position="1"/>
        <end position="22"/>
    </location>
</feature>
<evidence type="ECO:0000256" key="1">
    <source>
        <dbReference type="ARBA" id="ARBA00022737"/>
    </source>
</evidence>
<feature type="domain" description="Fibronectin type-III" evidence="4">
    <location>
        <begin position="173"/>
        <end position="261"/>
    </location>
</feature>
<keyword evidence="3" id="KW-0732">Signal</keyword>
<dbReference type="PROSITE" id="PS50853">
    <property type="entry name" value="FN3"/>
    <property type="match status" value="2"/>
</dbReference>
<evidence type="ECO:0000313" key="6">
    <source>
        <dbReference type="Proteomes" id="UP000219048"/>
    </source>
</evidence>
<dbReference type="OrthoDB" id="9808753at2"/>
<dbReference type="EMBL" id="OBEH01000001">
    <property type="protein sequence ID" value="SNY94077.1"/>
    <property type="molecule type" value="Genomic_DNA"/>
</dbReference>
<dbReference type="InterPro" id="IPR050991">
    <property type="entry name" value="ECM_Regulatory_Proteins"/>
</dbReference>
<dbReference type="AlphaFoldDB" id="A0A285MC78"/>
<dbReference type="PANTHER" id="PTHR46708">
    <property type="entry name" value="TENASCIN"/>
    <property type="match status" value="1"/>
</dbReference>
<reference evidence="6" key="1">
    <citation type="submission" date="2017-09" db="EMBL/GenBank/DDBJ databases">
        <authorList>
            <person name="Varghese N."/>
            <person name="Submissions S."/>
        </authorList>
    </citation>
    <scope>NUCLEOTIDE SEQUENCE [LARGE SCALE GENOMIC DNA]</scope>
    <source>
        <strain evidence="6">DSM 25885</strain>
    </source>
</reference>
<keyword evidence="6" id="KW-1185">Reference proteome</keyword>
<sequence>MKNAFSYALLLALFFVFNYSNAQELHSHSNAASIANEANSTAGWTMTGSTGVSSVQNDAYHGSYNLKIEATAAGWAIATYEFNTEIGAVYNISLYAKAASSKTPGFFLWEGFSDFASQSISSSTWTLYAFSLTAVDSTAKIKVYTGNTFPAAIGDAAYIDHISIQKVPSDTQAPTAPSLSSNGQTDTTVDLSWSGATDNIGVTGYKVFRDSNLEATLNNVNSHEVTGLTANTAYSFTVIALDAAGNESSASTALSVTTDNASDTQDPSTPTNLSSSGNTDTTADLSWDAATDNIGVTNYKVFKDGNLEATLGNVTNYQVTGLTASTTYSFTVSALDAADNESTPSTAVSVTTDSASGGGGSGSSVWSEAGSVASYTGNVAIGTSSVPSGYKLAVDGHIRTREIRVDQDTWPDYVFKEGYDLPTLKEVEKYIKEKGHLPNIPSAKEVETNGVELGEMNKLLLEKVEELTLYIIKQENSHKNELETLEKRISHIEKNYKKHSE</sequence>
<evidence type="ECO:0000256" key="3">
    <source>
        <dbReference type="SAM" id="SignalP"/>
    </source>
</evidence>
<protein>
    <submittedName>
        <fullName evidence="5">Chitodextrinase</fullName>
    </submittedName>
</protein>
<dbReference type="Proteomes" id="UP000219048">
    <property type="component" value="Unassembled WGS sequence"/>
</dbReference>
<name>A0A285MC78_9FLAO</name>
<dbReference type="PANTHER" id="PTHR46708:SF2">
    <property type="entry name" value="FIBRONECTIN TYPE-III DOMAIN-CONTAINING PROTEIN"/>
    <property type="match status" value="1"/>
</dbReference>
<organism evidence="5 6">
    <name type="scientific">Flagellimonas pacifica</name>
    <dbReference type="NCBI Taxonomy" id="1247520"/>
    <lineage>
        <taxon>Bacteria</taxon>
        <taxon>Pseudomonadati</taxon>
        <taxon>Bacteroidota</taxon>
        <taxon>Flavobacteriia</taxon>
        <taxon>Flavobacteriales</taxon>
        <taxon>Flavobacteriaceae</taxon>
        <taxon>Flagellimonas</taxon>
    </lineage>
</organism>
<dbReference type="Gene3D" id="2.60.120.260">
    <property type="entry name" value="Galactose-binding domain-like"/>
    <property type="match status" value="1"/>
</dbReference>
<dbReference type="Gene3D" id="2.60.40.10">
    <property type="entry name" value="Immunoglobulins"/>
    <property type="match status" value="2"/>
</dbReference>
<dbReference type="InterPro" id="IPR036116">
    <property type="entry name" value="FN3_sf"/>
</dbReference>
<keyword evidence="1" id="KW-0677">Repeat</keyword>
<feature type="domain" description="Fibronectin type-III" evidence="4">
    <location>
        <begin position="269"/>
        <end position="355"/>
    </location>
</feature>
<evidence type="ECO:0000256" key="2">
    <source>
        <dbReference type="SAM" id="MobiDB-lite"/>
    </source>
</evidence>
<feature type="region of interest" description="Disordered" evidence="2">
    <location>
        <begin position="254"/>
        <end position="280"/>
    </location>
</feature>
<gene>
    <name evidence="5" type="ORF">SAMN06265377_0071</name>
</gene>
<evidence type="ECO:0000313" key="5">
    <source>
        <dbReference type="EMBL" id="SNY94077.1"/>
    </source>
</evidence>
<dbReference type="CDD" id="cd00063">
    <property type="entry name" value="FN3"/>
    <property type="match status" value="2"/>
</dbReference>
<dbReference type="InterPro" id="IPR013783">
    <property type="entry name" value="Ig-like_fold"/>
</dbReference>
<dbReference type="SUPFAM" id="SSF49785">
    <property type="entry name" value="Galactose-binding domain-like"/>
    <property type="match status" value="1"/>
</dbReference>
<accession>A0A285MC78</accession>
<dbReference type="InterPro" id="IPR008979">
    <property type="entry name" value="Galactose-bd-like_sf"/>
</dbReference>
<evidence type="ECO:0000259" key="4">
    <source>
        <dbReference type="PROSITE" id="PS50853"/>
    </source>
</evidence>
<dbReference type="InterPro" id="IPR003961">
    <property type="entry name" value="FN3_dom"/>
</dbReference>
<feature type="compositionally biased region" description="Low complexity" evidence="2">
    <location>
        <begin position="343"/>
        <end position="355"/>
    </location>
</feature>
<dbReference type="SMART" id="SM00060">
    <property type="entry name" value="FN3"/>
    <property type="match status" value="2"/>
</dbReference>
<feature type="chain" id="PRO_5011995676" evidence="3">
    <location>
        <begin position="23"/>
        <end position="501"/>
    </location>
</feature>
<feature type="region of interest" description="Disordered" evidence="2">
    <location>
        <begin position="343"/>
        <end position="362"/>
    </location>
</feature>
<proteinExistence type="predicted"/>
<dbReference type="RefSeq" id="WP_097043758.1">
    <property type="nucleotide sequence ID" value="NZ_OBEH01000001.1"/>
</dbReference>